<sequence length="237" mass="25734">MPSLGSIVLPLVFVGFCLLLLVSLSTPIIKTISIFSIEGGDFWVTFVGPIVSGNVEFGVWGYCVSRANAFLFGFNVWQTEYCTQVRLGYDINAQHLESLGLTDYKNIITYSLMFLLALHPIACGLAFLALLFALMLQLPCRLPKRIPTMALVFLNLSAIVTTILLAIDLTILINAKNQASAVNKAKVEISYGNAPLMICGAMVALWAANIGACCSTSVSSRRAETEKEPSGSRKKDE</sequence>
<evidence type="ECO:0000256" key="4">
    <source>
        <dbReference type="ARBA" id="ARBA00023136"/>
    </source>
</evidence>
<organism evidence="6 7">
    <name type="scientific">Rhizoctonia solani 123E</name>
    <dbReference type="NCBI Taxonomy" id="1423351"/>
    <lineage>
        <taxon>Eukaryota</taxon>
        <taxon>Fungi</taxon>
        <taxon>Dikarya</taxon>
        <taxon>Basidiomycota</taxon>
        <taxon>Agaricomycotina</taxon>
        <taxon>Agaricomycetes</taxon>
        <taxon>Cantharellales</taxon>
        <taxon>Ceratobasidiaceae</taxon>
        <taxon>Rhizoctonia</taxon>
    </lineage>
</organism>
<evidence type="ECO:0000313" key="6">
    <source>
        <dbReference type="EMBL" id="KEP54534.1"/>
    </source>
</evidence>
<dbReference type="InterPro" id="IPR009571">
    <property type="entry name" value="SUR7/Rim9-like_fungi"/>
</dbReference>
<evidence type="ECO:0000256" key="1">
    <source>
        <dbReference type="ARBA" id="ARBA00004141"/>
    </source>
</evidence>
<dbReference type="InterPro" id="IPR051380">
    <property type="entry name" value="pH-response_reg_palI/RIM9"/>
</dbReference>
<keyword evidence="3 5" id="KW-1133">Transmembrane helix</keyword>
<evidence type="ECO:0000256" key="2">
    <source>
        <dbReference type="ARBA" id="ARBA00022692"/>
    </source>
</evidence>
<accession>A0A074S5L5</accession>
<dbReference type="EMBL" id="AZST01000025">
    <property type="protein sequence ID" value="KEP54534.1"/>
    <property type="molecule type" value="Genomic_DNA"/>
</dbReference>
<gene>
    <name evidence="6" type="ORF">V565_016230</name>
</gene>
<protein>
    <submittedName>
        <fullName evidence="6">SUR7/PalI family protein</fullName>
    </submittedName>
</protein>
<feature type="transmembrane region" description="Helical" evidence="5">
    <location>
        <begin position="148"/>
        <end position="173"/>
    </location>
</feature>
<keyword evidence="2 5" id="KW-0812">Transmembrane</keyword>
<feature type="transmembrane region" description="Helical" evidence="5">
    <location>
        <begin position="7"/>
        <end position="29"/>
    </location>
</feature>
<dbReference type="GO" id="GO:0035838">
    <property type="term" value="C:growing cell tip"/>
    <property type="evidence" value="ECO:0007669"/>
    <property type="project" value="TreeGrafter"/>
</dbReference>
<dbReference type="GO" id="GO:0005886">
    <property type="term" value="C:plasma membrane"/>
    <property type="evidence" value="ECO:0007669"/>
    <property type="project" value="InterPro"/>
</dbReference>
<dbReference type="AlphaFoldDB" id="A0A074S5L5"/>
<name>A0A074S5L5_9AGAM</name>
<dbReference type="OrthoDB" id="2354757at2759"/>
<dbReference type="Proteomes" id="UP000027456">
    <property type="component" value="Unassembled WGS sequence"/>
</dbReference>
<dbReference type="GO" id="GO:0032153">
    <property type="term" value="C:cell division site"/>
    <property type="evidence" value="ECO:0007669"/>
    <property type="project" value="TreeGrafter"/>
</dbReference>
<dbReference type="STRING" id="1423351.A0A074S5L5"/>
<evidence type="ECO:0000256" key="3">
    <source>
        <dbReference type="ARBA" id="ARBA00022989"/>
    </source>
</evidence>
<keyword evidence="7" id="KW-1185">Reference proteome</keyword>
<comment type="subcellular location">
    <subcellularLocation>
        <location evidence="1">Membrane</location>
        <topology evidence="1">Multi-pass membrane protein</topology>
    </subcellularLocation>
</comment>
<dbReference type="PANTHER" id="PTHR28013">
    <property type="entry name" value="PROTEIN DCV1-RELATED"/>
    <property type="match status" value="1"/>
</dbReference>
<dbReference type="PANTHER" id="PTHR28013:SF3">
    <property type="entry name" value="PROTEIN DCV1-RELATED"/>
    <property type="match status" value="1"/>
</dbReference>
<keyword evidence="4 5" id="KW-0472">Membrane</keyword>
<evidence type="ECO:0000256" key="5">
    <source>
        <dbReference type="SAM" id="Phobius"/>
    </source>
</evidence>
<evidence type="ECO:0000313" key="7">
    <source>
        <dbReference type="Proteomes" id="UP000027456"/>
    </source>
</evidence>
<proteinExistence type="predicted"/>
<comment type="caution">
    <text evidence="6">The sequence shown here is derived from an EMBL/GenBank/DDBJ whole genome shotgun (WGS) entry which is preliminary data.</text>
</comment>
<feature type="transmembrane region" description="Helical" evidence="5">
    <location>
        <begin position="107"/>
        <end position="136"/>
    </location>
</feature>
<reference evidence="6 7" key="1">
    <citation type="submission" date="2013-12" db="EMBL/GenBank/DDBJ databases">
        <authorList>
            <person name="Cubeta M."/>
            <person name="Pakala S."/>
            <person name="Fedorova N."/>
            <person name="Thomas E."/>
            <person name="Dean R."/>
            <person name="Jabaji S."/>
            <person name="Neate S."/>
            <person name="Toda T."/>
            <person name="Tavantzis S."/>
            <person name="Vilgalys R."/>
            <person name="Bharathan N."/>
            <person name="Pakala S."/>
            <person name="Losada L.S."/>
            <person name="Zafar N."/>
            <person name="Nierman W."/>
        </authorList>
    </citation>
    <scope>NUCLEOTIDE SEQUENCE [LARGE SCALE GENOMIC DNA]</scope>
    <source>
        <strain evidence="6 7">123E</strain>
    </source>
</reference>
<dbReference type="HOGENOM" id="CLU_076420_2_0_1"/>
<dbReference type="Pfam" id="PF06687">
    <property type="entry name" value="SUR7"/>
    <property type="match status" value="1"/>
</dbReference>